<dbReference type="EMBL" id="AZBU02000004">
    <property type="protein sequence ID" value="TKR81228.1"/>
    <property type="molecule type" value="Genomic_DNA"/>
</dbReference>
<organism evidence="1">
    <name type="scientific">Steinernema carpocapsae</name>
    <name type="common">Entomopathogenic nematode</name>
    <dbReference type="NCBI Taxonomy" id="34508"/>
    <lineage>
        <taxon>Eukaryota</taxon>
        <taxon>Metazoa</taxon>
        <taxon>Ecdysozoa</taxon>
        <taxon>Nematoda</taxon>
        <taxon>Chromadorea</taxon>
        <taxon>Rhabditida</taxon>
        <taxon>Tylenchina</taxon>
        <taxon>Panagrolaimomorpha</taxon>
        <taxon>Strongyloidoidea</taxon>
        <taxon>Steinernematidae</taxon>
        <taxon>Steinernema</taxon>
    </lineage>
</organism>
<gene>
    <name evidence="1" type="ORF">L596_015136</name>
</gene>
<evidence type="ECO:0000313" key="1">
    <source>
        <dbReference type="EMBL" id="TKR81228.1"/>
    </source>
</evidence>
<sequence>MRSFDRPRFHLERKSITHAPHEVTCESQTRSKSRNSLRAVTRTNFGHSEEHILRHLSLVSASSEGSESAIRFANSFQLNLFASGHCNLMPSEDSRRSLLRKQLIPTRWMVSEGSTFERSRHAMG</sequence>
<comment type="caution">
    <text evidence="1">The sequence shown here is derived from an EMBL/GenBank/DDBJ whole genome shotgun (WGS) entry which is preliminary data.</text>
</comment>
<protein>
    <submittedName>
        <fullName evidence="1">Uncharacterized protein</fullName>
    </submittedName>
</protein>
<reference evidence="1" key="1">
    <citation type="submission" date="2013-11" db="EMBL/GenBank/DDBJ databases">
        <authorList>
            <person name="Sternberg P."/>
            <person name="Dillman A."/>
            <person name="Macchietto M."/>
        </authorList>
    </citation>
    <scope>NUCLEOTIDE SEQUENCE</scope>
    <source>
        <strain evidence="1">ALL</strain>
    </source>
</reference>
<dbReference type="OrthoDB" id="5847180at2759"/>
<accession>A0A4U5NEA6</accession>
<reference evidence="1" key="2">
    <citation type="journal article" date="2015" name="Genome Biol.">
        <title>Comparative genomics of Steinernema reveals deeply conserved gene regulatory networks.</title>
        <authorList>
            <person name="Dillman A.R."/>
            <person name="Macchietto M."/>
            <person name="Porter C.F."/>
            <person name="Rogers A."/>
            <person name="Williams B."/>
            <person name="Antoshechkin I."/>
            <person name="Lee M.M."/>
            <person name="Goodwin Z."/>
            <person name="Lu X."/>
            <person name="Lewis E.E."/>
            <person name="Goodrich-Blair H."/>
            <person name="Stock S.P."/>
            <person name="Adams B.J."/>
            <person name="Sternberg P.W."/>
            <person name="Mortazavi A."/>
        </authorList>
    </citation>
    <scope>NUCLEOTIDE SEQUENCE [LARGE SCALE GENOMIC DNA]</scope>
    <source>
        <strain evidence="1">ALL</strain>
    </source>
</reference>
<reference evidence="1" key="3">
    <citation type="journal article" date="2019" name="G3 (Bethesda)">
        <title>Hybrid Assembly of the Genome of the Entomopathogenic Nematode Steinernema carpocapsae Identifies the X-Chromosome.</title>
        <authorList>
            <person name="Serra L."/>
            <person name="Macchietto M."/>
            <person name="Macias-Munoz A."/>
            <person name="McGill C.J."/>
            <person name="Rodriguez I.M."/>
            <person name="Rodriguez B."/>
            <person name="Murad R."/>
            <person name="Mortazavi A."/>
        </authorList>
    </citation>
    <scope>NUCLEOTIDE SEQUENCE</scope>
    <source>
        <strain evidence="1">ALL</strain>
    </source>
</reference>
<proteinExistence type="predicted"/>
<name>A0A4U5NEA6_STECR</name>
<dbReference type="AlphaFoldDB" id="A0A4U5NEA6"/>